<sequence>MAYLHSRLPIKQASNSSKQCGISKETFFSKQGIRTFGFFVVPQIFMQATMKDHVGSKRSSLVRYILLIECTTLESFMEATKNGNLVDVGRKEFETSKNMSEEERKPYVTQAGKLHSAYTKDMTETEKNIIKVDDEADSAMVGKFDQFYEDYGYYETSDDEDEPYHSRGFKSLNTTECYDLHEAGKLLSRAELEDVLVFVSCQWDLIQLAIVGKKKVFHFDPFVMGKSFGSGNGYGGFTVKWQGL</sequence>
<dbReference type="SUPFAM" id="SSF47095">
    <property type="entry name" value="HMG-box"/>
    <property type="match status" value="1"/>
</dbReference>
<dbReference type="Proteomes" id="UP000701853">
    <property type="component" value="Chromosome 13"/>
</dbReference>
<dbReference type="EMBL" id="JAHUZN010000013">
    <property type="protein sequence ID" value="KAG8471405.1"/>
    <property type="molecule type" value="Genomic_DNA"/>
</dbReference>
<organism evidence="1 2">
    <name type="scientific">Gossypium anomalum</name>
    <dbReference type="NCBI Taxonomy" id="47600"/>
    <lineage>
        <taxon>Eukaryota</taxon>
        <taxon>Viridiplantae</taxon>
        <taxon>Streptophyta</taxon>
        <taxon>Embryophyta</taxon>
        <taxon>Tracheophyta</taxon>
        <taxon>Spermatophyta</taxon>
        <taxon>Magnoliopsida</taxon>
        <taxon>eudicotyledons</taxon>
        <taxon>Gunneridae</taxon>
        <taxon>Pentapetalae</taxon>
        <taxon>rosids</taxon>
        <taxon>malvids</taxon>
        <taxon>Malvales</taxon>
        <taxon>Malvaceae</taxon>
        <taxon>Malvoideae</taxon>
        <taxon>Gossypium</taxon>
    </lineage>
</organism>
<evidence type="ECO:0000313" key="2">
    <source>
        <dbReference type="Proteomes" id="UP000701853"/>
    </source>
</evidence>
<name>A0A8J5Y0S1_9ROSI</name>
<proteinExistence type="predicted"/>
<reference evidence="1 2" key="1">
    <citation type="journal article" date="2021" name="bioRxiv">
        <title>The Gossypium anomalum genome as a resource for cotton improvement and evolutionary analysis of hybrid incompatibility.</title>
        <authorList>
            <person name="Grover C.E."/>
            <person name="Yuan D."/>
            <person name="Arick M.A."/>
            <person name="Miller E.R."/>
            <person name="Hu G."/>
            <person name="Peterson D.G."/>
            <person name="Wendel J.F."/>
            <person name="Udall J.A."/>
        </authorList>
    </citation>
    <scope>NUCLEOTIDE SEQUENCE [LARGE SCALE GENOMIC DNA]</scope>
    <source>
        <strain evidence="1">JFW-Udall</strain>
        <tissue evidence="1">Leaf</tissue>
    </source>
</reference>
<evidence type="ECO:0000313" key="1">
    <source>
        <dbReference type="EMBL" id="KAG8471405.1"/>
    </source>
</evidence>
<dbReference type="OrthoDB" id="984822at2759"/>
<gene>
    <name evidence="1" type="ORF">CXB51_036297</name>
</gene>
<dbReference type="AlphaFoldDB" id="A0A8J5Y0S1"/>
<comment type="caution">
    <text evidence="1">The sequence shown here is derived from an EMBL/GenBank/DDBJ whole genome shotgun (WGS) entry which is preliminary data.</text>
</comment>
<protein>
    <submittedName>
        <fullName evidence="1">Uncharacterized protein</fullName>
    </submittedName>
</protein>
<dbReference type="InterPro" id="IPR036910">
    <property type="entry name" value="HMG_box_dom_sf"/>
</dbReference>
<keyword evidence="2" id="KW-1185">Reference proteome</keyword>
<accession>A0A8J5Y0S1</accession>